<evidence type="ECO:0000259" key="9">
    <source>
        <dbReference type="Pfam" id="PF01850"/>
    </source>
</evidence>
<dbReference type="KEGG" id="tdf:H9L22_13800"/>
<dbReference type="CDD" id="cd18768">
    <property type="entry name" value="PIN_MtVapC4-C5-like"/>
    <property type="match status" value="1"/>
</dbReference>
<dbReference type="InterPro" id="IPR002716">
    <property type="entry name" value="PIN_dom"/>
</dbReference>
<dbReference type="Proteomes" id="UP000516117">
    <property type="component" value="Chromosome"/>
</dbReference>
<evidence type="ECO:0000256" key="3">
    <source>
        <dbReference type="ARBA" id="ARBA00022722"/>
    </source>
</evidence>
<comment type="function">
    <text evidence="8">Toxic component of a toxin-antitoxin (TA) system. An RNase.</text>
</comment>
<evidence type="ECO:0000256" key="6">
    <source>
        <dbReference type="ARBA" id="ARBA00022842"/>
    </source>
</evidence>
<evidence type="ECO:0000256" key="1">
    <source>
        <dbReference type="ARBA" id="ARBA00001946"/>
    </source>
</evidence>
<dbReference type="EC" id="3.1.-.-" evidence="8"/>
<keyword evidence="5 8" id="KW-0378">Hydrolase</keyword>
<gene>
    <name evidence="8" type="primary">vapC</name>
    <name evidence="10" type="ORF">H9L22_13800</name>
</gene>
<evidence type="ECO:0000313" key="11">
    <source>
        <dbReference type="Proteomes" id="UP000516117"/>
    </source>
</evidence>
<feature type="domain" description="PIN" evidence="9">
    <location>
        <begin position="5"/>
        <end position="121"/>
    </location>
</feature>
<evidence type="ECO:0000256" key="8">
    <source>
        <dbReference type="HAMAP-Rule" id="MF_00265"/>
    </source>
</evidence>
<dbReference type="Pfam" id="PF01850">
    <property type="entry name" value="PIN"/>
    <property type="match status" value="1"/>
</dbReference>
<comment type="cofactor">
    <cofactor evidence="1 8">
        <name>Mg(2+)</name>
        <dbReference type="ChEBI" id="CHEBI:18420"/>
    </cofactor>
</comment>
<dbReference type="Gene3D" id="3.40.50.1010">
    <property type="entry name" value="5'-nuclease"/>
    <property type="match status" value="1"/>
</dbReference>
<keyword evidence="3 8" id="KW-0540">Nuclease</keyword>
<feature type="binding site" evidence="8">
    <location>
        <position position="7"/>
    </location>
    <ligand>
        <name>Mg(2+)</name>
        <dbReference type="ChEBI" id="CHEBI:18420"/>
    </ligand>
</feature>
<protein>
    <recommendedName>
        <fullName evidence="8">Ribonuclease VapC</fullName>
        <shortName evidence="8">RNase VapC</shortName>
        <ecNumber evidence="8">3.1.-.-</ecNumber>
    </recommendedName>
    <alternativeName>
        <fullName evidence="8">Toxin VapC</fullName>
    </alternativeName>
</protein>
<name>A0A7H0H426_9ACTN</name>
<keyword evidence="8" id="KW-0800">Toxin</keyword>
<sequence length="131" mass="13671">MSAGLLDTSVWIAGEVGRLLDTAALPDEAYVCVVTLAELQAGVLAAPDTRTRVARLATVERLAGLEPLAVDGAVARQWASLRVQLHEAGRSMGINDLWIAAVALANGLPVVTQDSGFDVLGELGALEVIRV</sequence>
<reference evidence="10 11" key="1">
    <citation type="submission" date="2020-08" db="EMBL/GenBank/DDBJ databases">
        <title>Genome sequence of Tessaracoccus defluvii JCM 17540T.</title>
        <authorList>
            <person name="Hyun D.-W."/>
            <person name="Bae J.-W."/>
        </authorList>
    </citation>
    <scope>NUCLEOTIDE SEQUENCE [LARGE SCALE GENOMIC DNA]</scope>
    <source>
        <strain evidence="10 11">JCM 17540</strain>
    </source>
</reference>
<evidence type="ECO:0000313" key="10">
    <source>
        <dbReference type="EMBL" id="QNP55292.1"/>
    </source>
</evidence>
<accession>A0A7H0H426</accession>
<keyword evidence="11" id="KW-1185">Reference proteome</keyword>
<keyword evidence="6 8" id="KW-0460">Magnesium</keyword>
<dbReference type="GO" id="GO:0004540">
    <property type="term" value="F:RNA nuclease activity"/>
    <property type="evidence" value="ECO:0007669"/>
    <property type="project" value="InterPro"/>
</dbReference>
<keyword evidence="4 8" id="KW-0479">Metal-binding</keyword>
<comment type="similarity">
    <text evidence="7 8">Belongs to the PINc/VapC protein family.</text>
</comment>
<dbReference type="GO" id="GO:0000287">
    <property type="term" value="F:magnesium ion binding"/>
    <property type="evidence" value="ECO:0007669"/>
    <property type="project" value="UniProtKB-UniRule"/>
</dbReference>
<dbReference type="SUPFAM" id="SSF88723">
    <property type="entry name" value="PIN domain-like"/>
    <property type="match status" value="1"/>
</dbReference>
<dbReference type="InterPro" id="IPR022907">
    <property type="entry name" value="VapC_family"/>
</dbReference>
<dbReference type="RefSeq" id="WP_187720428.1">
    <property type="nucleotide sequence ID" value="NZ_BAABBL010000032.1"/>
</dbReference>
<dbReference type="PANTHER" id="PTHR33653">
    <property type="entry name" value="RIBONUCLEASE VAPC2"/>
    <property type="match status" value="1"/>
</dbReference>
<dbReference type="AlphaFoldDB" id="A0A7H0H426"/>
<dbReference type="GO" id="GO:0090729">
    <property type="term" value="F:toxin activity"/>
    <property type="evidence" value="ECO:0007669"/>
    <property type="project" value="UniProtKB-KW"/>
</dbReference>
<dbReference type="HAMAP" id="MF_00265">
    <property type="entry name" value="VapC_Nob1"/>
    <property type="match status" value="1"/>
</dbReference>
<dbReference type="PANTHER" id="PTHR33653:SF1">
    <property type="entry name" value="RIBONUCLEASE VAPC2"/>
    <property type="match status" value="1"/>
</dbReference>
<dbReference type="InterPro" id="IPR050556">
    <property type="entry name" value="Type_II_TA_system_RNase"/>
</dbReference>
<evidence type="ECO:0000256" key="4">
    <source>
        <dbReference type="ARBA" id="ARBA00022723"/>
    </source>
</evidence>
<proteinExistence type="inferred from homology"/>
<evidence type="ECO:0000256" key="7">
    <source>
        <dbReference type="ARBA" id="ARBA00038093"/>
    </source>
</evidence>
<dbReference type="InterPro" id="IPR029060">
    <property type="entry name" value="PIN-like_dom_sf"/>
</dbReference>
<evidence type="ECO:0000256" key="5">
    <source>
        <dbReference type="ARBA" id="ARBA00022801"/>
    </source>
</evidence>
<keyword evidence="2 8" id="KW-1277">Toxin-antitoxin system</keyword>
<feature type="binding site" evidence="8">
    <location>
        <position position="96"/>
    </location>
    <ligand>
        <name>Mg(2+)</name>
        <dbReference type="ChEBI" id="CHEBI:18420"/>
    </ligand>
</feature>
<dbReference type="GO" id="GO:0016787">
    <property type="term" value="F:hydrolase activity"/>
    <property type="evidence" value="ECO:0007669"/>
    <property type="project" value="UniProtKB-KW"/>
</dbReference>
<dbReference type="EMBL" id="CP060789">
    <property type="protein sequence ID" value="QNP55292.1"/>
    <property type="molecule type" value="Genomic_DNA"/>
</dbReference>
<evidence type="ECO:0000256" key="2">
    <source>
        <dbReference type="ARBA" id="ARBA00022649"/>
    </source>
</evidence>
<organism evidence="10 11">
    <name type="scientific">Tessaracoccus defluvii</name>
    <dbReference type="NCBI Taxonomy" id="1285901"/>
    <lineage>
        <taxon>Bacteria</taxon>
        <taxon>Bacillati</taxon>
        <taxon>Actinomycetota</taxon>
        <taxon>Actinomycetes</taxon>
        <taxon>Propionibacteriales</taxon>
        <taxon>Propionibacteriaceae</taxon>
        <taxon>Tessaracoccus</taxon>
    </lineage>
</organism>